<sequence>MRPVGGGPNWRNQGGERVLSSKGENPPCGEGRMWVGISLVEGGVGVIEEASSALWSI</sequence>
<accession>A0A4Y2DQH3</accession>
<keyword evidence="3" id="KW-1185">Reference proteome</keyword>
<proteinExistence type="predicted"/>
<protein>
    <submittedName>
        <fullName evidence="2">Uncharacterized protein</fullName>
    </submittedName>
</protein>
<comment type="caution">
    <text evidence="2">The sequence shown here is derived from an EMBL/GenBank/DDBJ whole genome shotgun (WGS) entry which is preliminary data.</text>
</comment>
<evidence type="ECO:0000313" key="3">
    <source>
        <dbReference type="Proteomes" id="UP000499080"/>
    </source>
</evidence>
<feature type="non-terminal residue" evidence="2">
    <location>
        <position position="57"/>
    </location>
</feature>
<organism evidence="2 3">
    <name type="scientific">Araneus ventricosus</name>
    <name type="common">Orbweaver spider</name>
    <name type="synonym">Epeira ventricosa</name>
    <dbReference type="NCBI Taxonomy" id="182803"/>
    <lineage>
        <taxon>Eukaryota</taxon>
        <taxon>Metazoa</taxon>
        <taxon>Ecdysozoa</taxon>
        <taxon>Arthropoda</taxon>
        <taxon>Chelicerata</taxon>
        <taxon>Arachnida</taxon>
        <taxon>Araneae</taxon>
        <taxon>Araneomorphae</taxon>
        <taxon>Entelegynae</taxon>
        <taxon>Araneoidea</taxon>
        <taxon>Araneidae</taxon>
        <taxon>Araneus</taxon>
    </lineage>
</organism>
<feature type="region of interest" description="Disordered" evidence="1">
    <location>
        <begin position="1"/>
        <end position="28"/>
    </location>
</feature>
<evidence type="ECO:0000313" key="2">
    <source>
        <dbReference type="EMBL" id="GBM18058.1"/>
    </source>
</evidence>
<evidence type="ECO:0000256" key="1">
    <source>
        <dbReference type="SAM" id="MobiDB-lite"/>
    </source>
</evidence>
<dbReference type="AlphaFoldDB" id="A0A4Y2DQH3"/>
<gene>
    <name evidence="2" type="ORF">AVEN_206101_1</name>
</gene>
<name>A0A4Y2DQH3_ARAVE</name>
<dbReference type="Proteomes" id="UP000499080">
    <property type="component" value="Unassembled WGS sequence"/>
</dbReference>
<reference evidence="2 3" key="1">
    <citation type="journal article" date="2019" name="Sci. Rep.">
        <title>Orb-weaving spider Araneus ventricosus genome elucidates the spidroin gene catalogue.</title>
        <authorList>
            <person name="Kono N."/>
            <person name="Nakamura H."/>
            <person name="Ohtoshi R."/>
            <person name="Moran D.A.P."/>
            <person name="Shinohara A."/>
            <person name="Yoshida Y."/>
            <person name="Fujiwara M."/>
            <person name="Mori M."/>
            <person name="Tomita M."/>
            <person name="Arakawa K."/>
        </authorList>
    </citation>
    <scope>NUCLEOTIDE SEQUENCE [LARGE SCALE GENOMIC DNA]</scope>
</reference>
<dbReference type="EMBL" id="BGPR01090115">
    <property type="protein sequence ID" value="GBM18058.1"/>
    <property type="molecule type" value="Genomic_DNA"/>
</dbReference>